<dbReference type="EMBL" id="JALJOV010000134">
    <property type="protein sequence ID" value="KAK9866792.1"/>
    <property type="molecule type" value="Genomic_DNA"/>
</dbReference>
<gene>
    <name evidence="2" type="ORF">WJX84_011471</name>
</gene>
<accession>A0AAW1TDW8</accession>
<keyword evidence="3" id="KW-1185">Reference proteome</keyword>
<organism evidence="2 3">
    <name type="scientific">Apatococcus fuscideae</name>
    <dbReference type="NCBI Taxonomy" id="2026836"/>
    <lineage>
        <taxon>Eukaryota</taxon>
        <taxon>Viridiplantae</taxon>
        <taxon>Chlorophyta</taxon>
        <taxon>core chlorophytes</taxon>
        <taxon>Trebouxiophyceae</taxon>
        <taxon>Chlorellales</taxon>
        <taxon>Chlorellaceae</taxon>
        <taxon>Apatococcus</taxon>
    </lineage>
</organism>
<protein>
    <submittedName>
        <fullName evidence="2">Uncharacterized protein</fullName>
    </submittedName>
</protein>
<dbReference type="Proteomes" id="UP001485043">
    <property type="component" value="Unassembled WGS sequence"/>
</dbReference>
<dbReference type="AlphaFoldDB" id="A0AAW1TDW8"/>
<evidence type="ECO:0000313" key="3">
    <source>
        <dbReference type="Proteomes" id="UP001485043"/>
    </source>
</evidence>
<proteinExistence type="predicted"/>
<reference evidence="2 3" key="1">
    <citation type="journal article" date="2024" name="Nat. Commun.">
        <title>Phylogenomics reveals the evolutionary origins of lichenization in chlorophyte algae.</title>
        <authorList>
            <person name="Puginier C."/>
            <person name="Libourel C."/>
            <person name="Otte J."/>
            <person name="Skaloud P."/>
            <person name="Haon M."/>
            <person name="Grisel S."/>
            <person name="Petersen M."/>
            <person name="Berrin J.G."/>
            <person name="Delaux P.M."/>
            <person name="Dal Grande F."/>
            <person name="Keller J."/>
        </authorList>
    </citation>
    <scope>NUCLEOTIDE SEQUENCE [LARGE SCALE GENOMIC DNA]</scope>
    <source>
        <strain evidence="2 3">SAG 2523</strain>
    </source>
</reference>
<feature type="compositionally biased region" description="Polar residues" evidence="1">
    <location>
        <begin position="30"/>
        <end position="40"/>
    </location>
</feature>
<evidence type="ECO:0000313" key="2">
    <source>
        <dbReference type="EMBL" id="KAK9866792.1"/>
    </source>
</evidence>
<evidence type="ECO:0000256" key="1">
    <source>
        <dbReference type="SAM" id="MobiDB-lite"/>
    </source>
</evidence>
<sequence>MQAEGSGPYLPQVQGTPLASGIPATPPSNPDHSGSPNPQLLSERKKGPYFEFAKKKWETEDTFRLPDGSYWPEEKATGRESAVLW</sequence>
<feature type="region of interest" description="Disordered" evidence="1">
    <location>
        <begin position="63"/>
        <end position="85"/>
    </location>
</feature>
<name>A0AAW1TDW8_9CHLO</name>
<feature type="region of interest" description="Disordered" evidence="1">
    <location>
        <begin position="1"/>
        <end position="45"/>
    </location>
</feature>
<comment type="caution">
    <text evidence="2">The sequence shown here is derived from an EMBL/GenBank/DDBJ whole genome shotgun (WGS) entry which is preliminary data.</text>
</comment>